<dbReference type="AlphaFoldDB" id="A0A5B9PFE1"/>
<name>A0A5B9PFE1_9BACT</name>
<dbReference type="EMBL" id="CP042912">
    <property type="protein sequence ID" value="QEG21613.1"/>
    <property type="molecule type" value="Genomic_DNA"/>
</dbReference>
<evidence type="ECO:0008006" key="4">
    <source>
        <dbReference type="Google" id="ProtNLM"/>
    </source>
</evidence>
<evidence type="ECO:0000313" key="3">
    <source>
        <dbReference type="Proteomes" id="UP000322214"/>
    </source>
</evidence>
<reference evidence="2 3" key="1">
    <citation type="submission" date="2019-08" db="EMBL/GenBank/DDBJ databases">
        <title>Deep-cultivation of Planctomycetes and their phenomic and genomic characterization uncovers novel biology.</title>
        <authorList>
            <person name="Wiegand S."/>
            <person name="Jogler M."/>
            <person name="Boedeker C."/>
            <person name="Pinto D."/>
            <person name="Vollmers J."/>
            <person name="Rivas-Marin E."/>
            <person name="Kohn T."/>
            <person name="Peeters S.H."/>
            <person name="Heuer A."/>
            <person name="Rast P."/>
            <person name="Oberbeckmann S."/>
            <person name="Bunk B."/>
            <person name="Jeske O."/>
            <person name="Meyerdierks A."/>
            <person name="Storesund J.E."/>
            <person name="Kallscheuer N."/>
            <person name="Luecker S."/>
            <person name="Lage O.M."/>
            <person name="Pohl T."/>
            <person name="Merkel B.J."/>
            <person name="Hornburger P."/>
            <person name="Mueller R.-W."/>
            <person name="Bruemmer F."/>
            <person name="Labrenz M."/>
            <person name="Spormann A.M."/>
            <person name="Op den Camp H."/>
            <person name="Overmann J."/>
            <person name="Amann R."/>
            <person name="Jetten M.S.M."/>
            <person name="Mascher T."/>
            <person name="Medema M.H."/>
            <person name="Devos D.P."/>
            <person name="Kaster A.-K."/>
            <person name="Ovreas L."/>
            <person name="Rohde M."/>
            <person name="Galperin M.Y."/>
            <person name="Jogler C."/>
        </authorList>
    </citation>
    <scope>NUCLEOTIDE SEQUENCE [LARGE SCALE GENOMIC DNA]</scope>
    <source>
        <strain evidence="2 3">FC18</strain>
    </source>
</reference>
<gene>
    <name evidence="2" type="ORF">MFFC18_14710</name>
</gene>
<feature type="region of interest" description="Disordered" evidence="1">
    <location>
        <begin position="49"/>
        <end position="70"/>
    </location>
</feature>
<evidence type="ECO:0000256" key="1">
    <source>
        <dbReference type="SAM" id="MobiDB-lite"/>
    </source>
</evidence>
<sequence>MTLDPQLGDMFECRKCTAQIHVTRGCDCDTPCADFQCCGLPMENVTEPAVQTADDTELNDGLEISSDRSS</sequence>
<dbReference type="KEGG" id="mff:MFFC18_14710"/>
<organism evidence="2 3">
    <name type="scientific">Mariniblastus fucicola</name>
    <dbReference type="NCBI Taxonomy" id="980251"/>
    <lineage>
        <taxon>Bacteria</taxon>
        <taxon>Pseudomonadati</taxon>
        <taxon>Planctomycetota</taxon>
        <taxon>Planctomycetia</taxon>
        <taxon>Pirellulales</taxon>
        <taxon>Pirellulaceae</taxon>
        <taxon>Mariniblastus</taxon>
    </lineage>
</organism>
<protein>
    <recommendedName>
        <fullName evidence="4">Desulfoferrodoxin N-terminal domain-containing protein</fullName>
    </recommendedName>
</protein>
<keyword evidence="3" id="KW-1185">Reference proteome</keyword>
<accession>A0A5B9PFE1</accession>
<evidence type="ECO:0000313" key="2">
    <source>
        <dbReference type="EMBL" id="QEG21613.1"/>
    </source>
</evidence>
<dbReference type="Proteomes" id="UP000322214">
    <property type="component" value="Chromosome"/>
</dbReference>
<dbReference type="STRING" id="980251.GCA_001642875_00444"/>
<proteinExistence type="predicted"/>